<dbReference type="EMBL" id="CP001032">
    <property type="protein sequence ID" value="ACB74371.1"/>
    <property type="molecule type" value="Genomic_DNA"/>
</dbReference>
<dbReference type="REBASE" id="17715">
    <property type="entry name" value="OtePBMrr2P"/>
</dbReference>
<dbReference type="KEGG" id="ote:Oter_1083"/>
<keyword evidence="2" id="KW-0378">Hydrolase</keyword>
<accession>B1ZMM6</accession>
<evidence type="ECO:0000313" key="3">
    <source>
        <dbReference type="Proteomes" id="UP000007013"/>
    </source>
</evidence>
<proteinExistence type="predicted"/>
<name>B1ZMM6_OPITP</name>
<feature type="domain" description="HNH nuclease" evidence="1">
    <location>
        <begin position="197"/>
        <end position="251"/>
    </location>
</feature>
<dbReference type="CDD" id="cd00085">
    <property type="entry name" value="HNHc"/>
    <property type="match status" value="1"/>
</dbReference>
<keyword evidence="2" id="KW-0540">Nuclease</keyword>
<keyword evidence="2" id="KW-0255">Endonuclease</keyword>
<organism evidence="2 3">
    <name type="scientific">Opitutus terrae (strain DSM 11246 / JCM 15787 / PB90-1)</name>
    <dbReference type="NCBI Taxonomy" id="452637"/>
    <lineage>
        <taxon>Bacteria</taxon>
        <taxon>Pseudomonadati</taxon>
        <taxon>Verrucomicrobiota</taxon>
        <taxon>Opitutia</taxon>
        <taxon>Opitutales</taxon>
        <taxon>Opitutaceae</taxon>
        <taxon>Opitutus</taxon>
    </lineage>
</organism>
<dbReference type="SMART" id="SM00507">
    <property type="entry name" value="HNHc"/>
    <property type="match status" value="1"/>
</dbReference>
<dbReference type="AlphaFoldDB" id="B1ZMM6"/>
<dbReference type="STRING" id="452637.Oter_1083"/>
<evidence type="ECO:0000259" key="1">
    <source>
        <dbReference type="SMART" id="SM00507"/>
    </source>
</evidence>
<dbReference type="HOGENOM" id="CLU_063033_1_0_0"/>
<evidence type="ECO:0000313" key="2">
    <source>
        <dbReference type="EMBL" id="ACB74371.1"/>
    </source>
</evidence>
<dbReference type="eggNOG" id="COG1403">
    <property type="taxonomic scope" value="Bacteria"/>
</dbReference>
<protein>
    <submittedName>
        <fullName evidence="2">HNH endonuclease</fullName>
    </submittedName>
</protein>
<keyword evidence="3" id="KW-1185">Reference proteome</keyword>
<gene>
    <name evidence="2" type="ordered locus">Oter_1083</name>
</gene>
<dbReference type="InterPro" id="IPR003615">
    <property type="entry name" value="HNH_nuc"/>
</dbReference>
<sequence length="279" mass="31833">MNTYILTWNPRFQGADGDKWITEVVAQLRRGKKRRGRWSTGISHRQRVDDRVFLLRQGPRSPGIVGSGYVKVAPFRDVHWELSKRRLGLKSYYVRVQWDAMVLPEFGLSRRRLFRGVLRSSIVNAQASGCRLTEKEASKLESVWQEHLNLASKNVGRSVVRALPTEDTFDDLDPSGIGSDGAAKQKHIVSGVKRNPKVRRWVLKRSRGVCERLGCHITRSFAGFLDVHHILGAAKGDRVWNCVALCPNCHRETHCAPNRKKINKELLRFAKQFRGTSKN</sequence>
<dbReference type="Proteomes" id="UP000007013">
    <property type="component" value="Chromosome"/>
</dbReference>
<reference evidence="2 3" key="1">
    <citation type="journal article" date="2011" name="J. Bacteriol.">
        <title>Genome sequence of the verrucomicrobium Opitutus terrae PB90-1, an abundant inhabitant of rice paddy soil ecosystems.</title>
        <authorList>
            <person name="van Passel M.W."/>
            <person name="Kant R."/>
            <person name="Palva A."/>
            <person name="Copeland A."/>
            <person name="Lucas S."/>
            <person name="Lapidus A."/>
            <person name="Glavina del Rio T."/>
            <person name="Pitluck S."/>
            <person name="Goltsman E."/>
            <person name="Clum A."/>
            <person name="Sun H."/>
            <person name="Schmutz J."/>
            <person name="Larimer F.W."/>
            <person name="Land M.L."/>
            <person name="Hauser L."/>
            <person name="Kyrpides N."/>
            <person name="Mikhailova N."/>
            <person name="Richardson P.P."/>
            <person name="Janssen P.H."/>
            <person name="de Vos W.M."/>
            <person name="Smidt H."/>
        </authorList>
    </citation>
    <scope>NUCLEOTIDE SEQUENCE [LARGE SCALE GENOMIC DNA]</scope>
    <source>
        <strain evidence="3">DSM 11246 / JCM 15787 / PB90-1</strain>
    </source>
</reference>
<dbReference type="GO" id="GO:0004519">
    <property type="term" value="F:endonuclease activity"/>
    <property type="evidence" value="ECO:0007669"/>
    <property type="project" value="UniProtKB-KW"/>
</dbReference>